<dbReference type="Proteomes" id="UP001530400">
    <property type="component" value="Unassembled WGS sequence"/>
</dbReference>
<keyword evidence="4" id="KW-1185">Reference proteome</keyword>
<protein>
    <recommendedName>
        <fullName evidence="5">Exosome complex component CSL4 C-terminal domain-containing protein</fullName>
    </recommendedName>
</protein>
<comment type="caution">
    <text evidence="3">The sequence shown here is derived from an EMBL/GenBank/DDBJ whole genome shotgun (WGS) entry which is preliminary data.</text>
</comment>
<dbReference type="EMBL" id="JALLPJ020001299">
    <property type="protein sequence ID" value="KAL3770859.1"/>
    <property type="molecule type" value="Genomic_DNA"/>
</dbReference>
<dbReference type="PANTHER" id="PTHR12686">
    <property type="entry name" value="3'-5' EXORIBONUCLEASE CSL4-RELATED"/>
    <property type="match status" value="1"/>
</dbReference>
<dbReference type="Gene3D" id="2.40.50.100">
    <property type="match status" value="1"/>
</dbReference>
<dbReference type="PANTHER" id="PTHR12686:SF8">
    <property type="entry name" value="EXOSOME COMPLEX COMPONENT CSL4"/>
    <property type="match status" value="1"/>
</dbReference>
<dbReference type="AlphaFoldDB" id="A0ABD3N438"/>
<organism evidence="3 4">
    <name type="scientific">Cyclotella atomus</name>
    <dbReference type="NCBI Taxonomy" id="382360"/>
    <lineage>
        <taxon>Eukaryota</taxon>
        <taxon>Sar</taxon>
        <taxon>Stramenopiles</taxon>
        <taxon>Ochrophyta</taxon>
        <taxon>Bacillariophyta</taxon>
        <taxon>Coscinodiscophyceae</taxon>
        <taxon>Thalassiosirophycidae</taxon>
        <taxon>Stephanodiscales</taxon>
        <taxon>Stephanodiscaceae</taxon>
        <taxon>Cyclotella</taxon>
    </lineage>
</organism>
<sequence>MAPPKLRHQLNSVLTPGERIGSVNVRGTGEKKVLVAGNGTYVRQGNLYSSRLGTLQAQQDTSDESIERWIISIKPEQKVNLSQSSYSANSTSICPKVGDIVLGRVTKVIRPTHATVDILAIVSDTSNTQLQPLYEAYSATLRVNELRPNSSMEVEISDCIRPSDIILARIHALGEKDYILSTVEAELGVIKAVCESSGKEMKTVSWKEMECTVTGVREARKVAKPKVVG</sequence>
<dbReference type="SUPFAM" id="SSF110324">
    <property type="entry name" value="Ribosomal L27 protein-like"/>
    <property type="match status" value="1"/>
</dbReference>
<dbReference type="InterPro" id="IPR039771">
    <property type="entry name" value="Csl4"/>
</dbReference>
<reference evidence="3 4" key="1">
    <citation type="submission" date="2024-10" db="EMBL/GenBank/DDBJ databases">
        <title>Updated reference genomes for cyclostephanoid diatoms.</title>
        <authorList>
            <person name="Roberts W.R."/>
            <person name="Alverson A.J."/>
        </authorList>
    </citation>
    <scope>NUCLEOTIDE SEQUENCE [LARGE SCALE GENOMIC DNA]</scope>
    <source>
        <strain evidence="3 4">AJA010-31</strain>
    </source>
</reference>
<dbReference type="InterPro" id="IPR012340">
    <property type="entry name" value="NA-bd_OB-fold"/>
</dbReference>
<evidence type="ECO:0000313" key="3">
    <source>
        <dbReference type="EMBL" id="KAL3770859.1"/>
    </source>
</evidence>
<dbReference type="GO" id="GO:0005730">
    <property type="term" value="C:nucleolus"/>
    <property type="evidence" value="ECO:0007669"/>
    <property type="project" value="UniProtKB-SubCell"/>
</dbReference>
<evidence type="ECO:0000256" key="1">
    <source>
        <dbReference type="ARBA" id="ARBA00004604"/>
    </source>
</evidence>
<gene>
    <name evidence="3" type="ORF">ACHAWO_007168</name>
</gene>
<dbReference type="Gene3D" id="2.40.50.140">
    <property type="entry name" value="Nucleic acid-binding proteins"/>
    <property type="match status" value="1"/>
</dbReference>
<comment type="subcellular location">
    <subcellularLocation>
        <location evidence="1">Nucleus</location>
        <location evidence="1">Nucleolus</location>
    </subcellularLocation>
</comment>
<dbReference type="GO" id="GO:0000178">
    <property type="term" value="C:exosome (RNase complex)"/>
    <property type="evidence" value="ECO:0007669"/>
    <property type="project" value="UniProtKB-KW"/>
</dbReference>
<accession>A0ABD3N438</accession>
<dbReference type="SUPFAM" id="SSF50249">
    <property type="entry name" value="Nucleic acid-binding proteins"/>
    <property type="match status" value="1"/>
</dbReference>
<proteinExistence type="predicted"/>
<keyword evidence="2" id="KW-0271">Exosome</keyword>
<evidence type="ECO:0008006" key="5">
    <source>
        <dbReference type="Google" id="ProtNLM"/>
    </source>
</evidence>
<evidence type="ECO:0000313" key="4">
    <source>
        <dbReference type="Proteomes" id="UP001530400"/>
    </source>
</evidence>
<evidence type="ECO:0000256" key="2">
    <source>
        <dbReference type="ARBA" id="ARBA00022835"/>
    </source>
</evidence>
<name>A0ABD3N438_9STRA</name>